<comment type="caution">
    <text evidence="1">The sequence shown here is derived from an EMBL/GenBank/DDBJ whole genome shotgun (WGS) entry which is preliminary data.</text>
</comment>
<feature type="non-terminal residue" evidence="1">
    <location>
        <position position="1"/>
    </location>
</feature>
<organism evidence="1 2">
    <name type="scientific">Candidatus Scatousia excrementipullorum</name>
    <dbReference type="NCBI Taxonomy" id="2840936"/>
    <lineage>
        <taxon>Bacteria</taxon>
        <taxon>Candidatus Scatousia</taxon>
    </lineage>
</organism>
<sequence length="225" mass="25072">AAMTLPALIQKNNAKALEAAFKKSYSNLYSAFNQVIAEGYPVYILNPTEDRPDGDPDWNSEFAQQVYSKYRQLKRISEKEREEYKKSAKNFTKKTPMGIPRCSQYMEGDGAFITPDGSAISIFQNCSGLWFTVDTNGIKKGPNALGHDIFIFVAPRNTQKLIPANTESEVKCDEDGNCEYNNTEETKDKCSNTSKSSINGATCASYAISDTCPWDGTKGYWECLP</sequence>
<proteinExistence type="predicted"/>
<reference evidence="1" key="1">
    <citation type="submission" date="2020-10" db="EMBL/GenBank/DDBJ databases">
        <authorList>
            <person name="Gilroy R."/>
        </authorList>
    </citation>
    <scope>NUCLEOTIDE SEQUENCE</scope>
    <source>
        <strain evidence="1">10192</strain>
    </source>
</reference>
<evidence type="ECO:0000313" key="1">
    <source>
        <dbReference type="EMBL" id="MBO8431210.1"/>
    </source>
</evidence>
<protein>
    <submittedName>
        <fullName evidence="1">Uncharacterized protein</fullName>
    </submittedName>
</protein>
<reference evidence="1" key="2">
    <citation type="journal article" date="2021" name="PeerJ">
        <title>Extensive microbial diversity within the chicken gut microbiome revealed by metagenomics and culture.</title>
        <authorList>
            <person name="Gilroy R."/>
            <person name="Ravi A."/>
            <person name="Getino M."/>
            <person name="Pursley I."/>
            <person name="Horton D.L."/>
            <person name="Alikhan N.F."/>
            <person name="Baker D."/>
            <person name="Gharbi K."/>
            <person name="Hall N."/>
            <person name="Watson M."/>
            <person name="Adriaenssens E.M."/>
            <person name="Foster-Nyarko E."/>
            <person name="Jarju S."/>
            <person name="Secka A."/>
            <person name="Antonio M."/>
            <person name="Oren A."/>
            <person name="Chaudhuri R.R."/>
            <person name="La Ragione R."/>
            <person name="Hildebrand F."/>
            <person name="Pallen M.J."/>
        </authorList>
    </citation>
    <scope>NUCLEOTIDE SEQUENCE</scope>
    <source>
        <strain evidence="1">10192</strain>
    </source>
</reference>
<evidence type="ECO:0000313" key="2">
    <source>
        <dbReference type="Proteomes" id="UP000823632"/>
    </source>
</evidence>
<gene>
    <name evidence="1" type="ORF">IAC76_07465</name>
</gene>
<dbReference type="AlphaFoldDB" id="A0A9D9GY01"/>
<dbReference type="EMBL" id="JADIND010000164">
    <property type="protein sequence ID" value="MBO8431210.1"/>
    <property type="molecule type" value="Genomic_DNA"/>
</dbReference>
<name>A0A9D9GY01_9BACT</name>
<dbReference type="Proteomes" id="UP000823632">
    <property type="component" value="Unassembled WGS sequence"/>
</dbReference>
<accession>A0A9D9GY01</accession>